<protein>
    <submittedName>
        <fullName evidence="1">Uncharacterized protein</fullName>
    </submittedName>
</protein>
<evidence type="ECO:0000313" key="1">
    <source>
        <dbReference type="EMBL" id="AGP36949.1"/>
    </source>
</evidence>
<accession>S4XWU7</accession>
<dbReference type="KEGG" id="scu:SCE1572_22115"/>
<dbReference type="Proteomes" id="UP000014803">
    <property type="component" value="Chromosome"/>
</dbReference>
<reference evidence="1 2" key="1">
    <citation type="journal article" date="2013" name="Sci. Rep.">
        <title>Extraordinary expansion of a Sorangium cellulosum genome from an alkaline milieu.</title>
        <authorList>
            <person name="Han K."/>
            <person name="Li Z.F."/>
            <person name="Peng R."/>
            <person name="Zhu L.P."/>
            <person name="Zhou T."/>
            <person name="Wang L.G."/>
            <person name="Li S.G."/>
            <person name="Zhang X.B."/>
            <person name="Hu W."/>
            <person name="Wu Z.H."/>
            <person name="Qin N."/>
            <person name="Li Y.Z."/>
        </authorList>
    </citation>
    <scope>NUCLEOTIDE SEQUENCE [LARGE SCALE GENOMIC DNA]</scope>
    <source>
        <strain evidence="1 2">So0157-2</strain>
    </source>
</reference>
<sequence>MTTCAVAALAVATQGPRRIAMTRRRNAGAASTWGGSSTRGDRIATWVG</sequence>
<proteinExistence type="predicted"/>
<gene>
    <name evidence="1" type="ORF">SCE1572_22115</name>
</gene>
<dbReference type="AlphaFoldDB" id="S4XWU7"/>
<dbReference type="HOGENOM" id="CLU_3157877_0_0_7"/>
<dbReference type="EMBL" id="CP003969">
    <property type="protein sequence ID" value="AGP36949.1"/>
    <property type="molecule type" value="Genomic_DNA"/>
</dbReference>
<name>S4XWU7_SORCE</name>
<evidence type="ECO:0000313" key="2">
    <source>
        <dbReference type="Proteomes" id="UP000014803"/>
    </source>
</evidence>
<organism evidence="1 2">
    <name type="scientific">Sorangium cellulosum So0157-2</name>
    <dbReference type="NCBI Taxonomy" id="1254432"/>
    <lineage>
        <taxon>Bacteria</taxon>
        <taxon>Pseudomonadati</taxon>
        <taxon>Myxococcota</taxon>
        <taxon>Polyangia</taxon>
        <taxon>Polyangiales</taxon>
        <taxon>Polyangiaceae</taxon>
        <taxon>Sorangium</taxon>
    </lineage>
</organism>